<comment type="subunit">
    <text evidence="4">Monomer.</text>
</comment>
<evidence type="ECO:0000256" key="8">
    <source>
        <dbReference type="ARBA" id="ARBA00023277"/>
    </source>
</evidence>
<comment type="catalytic activity">
    <reaction evidence="1">
        <text>Endohydrolysis of (1-&gt;4)-alpha-D-glucosidic linkages in polysaccharides containing three or more (1-&gt;4)-alpha-linked D-glucose units.</text>
        <dbReference type="EC" id="3.2.1.1"/>
    </reaction>
</comment>
<dbReference type="SMART" id="SM00810">
    <property type="entry name" value="Alpha-amyl_C2"/>
    <property type="match status" value="1"/>
</dbReference>
<dbReference type="SMART" id="SM00642">
    <property type="entry name" value="Aamy"/>
    <property type="match status" value="1"/>
</dbReference>
<comment type="caution">
    <text evidence="14">The sequence shown here is derived from an EMBL/GenBank/DDBJ whole genome shotgun (WGS) entry which is preliminary data.</text>
</comment>
<dbReference type="GO" id="GO:0005509">
    <property type="term" value="F:calcium ion binding"/>
    <property type="evidence" value="ECO:0007669"/>
    <property type="project" value="InterPro"/>
</dbReference>
<evidence type="ECO:0000259" key="13">
    <source>
        <dbReference type="SMART" id="SM00810"/>
    </source>
</evidence>
<dbReference type="InterPro" id="IPR006046">
    <property type="entry name" value="Alpha_amylase"/>
</dbReference>
<dbReference type="Gene3D" id="2.60.40.1180">
    <property type="entry name" value="Golgi alpha-mannosidase II"/>
    <property type="match status" value="1"/>
</dbReference>
<keyword evidence="8" id="KW-0119">Carbohydrate metabolism</keyword>
<dbReference type="PANTHER" id="PTHR43447">
    <property type="entry name" value="ALPHA-AMYLASE"/>
    <property type="match status" value="1"/>
</dbReference>
<dbReference type="CDD" id="cd11314">
    <property type="entry name" value="AmyAc_arch_bac_plant_AmyA"/>
    <property type="match status" value="1"/>
</dbReference>
<protein>
    <recommendedName>
        <fullName evidence="5">alpha-amylase</fullName>
        <ecNumber evidence="5">3.2.1.1</ecNumber>
    </recommendedName>
    <alternativeName>
        <fullName evidence="10">1,4-alpha-D-glucan glucanohydrolase</fullName>
    </alternativeName>
</protein>
<dbReference type="SUPFAM" id="SSF51011">
    <property type="entry name" value="Glycosyl hydrolase domain"/>
    <property type="match status" value="1"/>
</dbReference>
<evidence type="ECO:0000256" key="1">
    <source>
        <dbReference type="ARBA" id="ARBA00000548"/>
    </source>
</evidence>
<keyword evidence="6" id="KW-0479">Metal-binding</keyword>
<evidence type="ECO:0000256" key="10">
    <source>
        <dbReference type="ARBA" id="ARBA00030238"/>
    </source>
</evidence>
<dbReference type="InterPro" id="IPR006047">
    <property type="entry name" value="GH13_cat_dom"/>
</dbReference>
<organism evidence="14 15">
    <name type="scientific">Dendrobium chrysotoxum</name>
    <name type="common">Orchid</name>
    <dbReference type="NCBI Taxonomy" id="161865"/>
    <lineage>
        <taxon>Eukaryota</taxon>
        <taxon>Viridiplantae</taxon>
        <taxon>Streptophyta</taxon>
        <taxon>Embryophyta</taxon>
        <taxon>Tracheophyta</taxon>
        <taxon>Spermatophyta</taxon>
        <taxon>Magnoliopsida</taxon>
        <taxon>Liliopsida</taxon>
        <taxon>Asparagales</taxon>
        <taxon>Orchidaceae</taxon>
        <taxon>Epidendroideae</taxon>
        <taxon>Malaxideae</taxon>
        <taxon>Dendrobiinae</taxon>
        <taxon>Dendrobium</taxon>
    </lineage>
</organism>
<dbReference type="InterPro" id="IPR012850">
    <property type="entry name" value="A-amylase_bs_C"/>
</dbReference>
<evidence type="ECO:0000313" key="14">
    <source>
        <dbReference type="EMBL" id="KAH0453719.1"/>
    </source>
</evidence>
<feature type="domain" description="Glycosyl hydrolase family 13 catalytic" evidence="12">
    <location>
        <begin position="549"/>
        <end position="878"/>
    </location>
</feature>
<evidence type="ECO:0000256" key="7">
    <source>
        <dbReference type="ARBA" id="ARBA00022801"/>
    </source>
</evidence>
<dbReference type="InterPro" id="IPR017853">
    <property type="entry name" value="GH"/>
</dbReference>
<dbReference type="Pfam" id="PF00128">
    <property type="entry name" value="Alpha-amylase"/>
    <property type="match status" value="1"/>
</dbReference>
<evidence type="ECO:0000256" key="11">
    <source>
        <dbReference type="RuleBase" id="RU003615"/>
    </source>
</evidence>
<name>A0AAV7FVR0_DENCH</name>
<evidence type="ECO:0000256" key="9">
    <source>
        <dbReference type="ARBA" id="ARBA00023295"/>
    </source>
</evidence>
<accession>A0AAV7FVR0</accession>
<dbReference type="AlphaFoldDB" id="A0AAV7FVR0"/>
<gene>
    <name evidence="14" type="ORF">IEQ34_018043</name>
</gene>
<evidence type="ECO:0000256" key="6">
    <source>
        <dbReference type="ARBA" id="ARBA00022723"/>
    </source>
</evidence>
<keyword evidence="9" id="KW-0326">Glycosidase</keyword>
<keyword evidence="15" id="KW-1185">Reference proteome</keyword>
<evidence type="ECO:0000256" key="2">
    <source>
        <dbReference type="ARBA" id="ARBA00001913"/>
    </source>
</evidence>
<reference evidence="14 15" key="1">
    <citation type="journal article" date="2021" name="Hortic Res">
        <title>Chromosome-scale assembly of the Dendrobium chrysotoxum genome enhances the understanding of orchid evolution.</title>
        <authorList>
            <person name="Zhang Y."/>
            <person name="Zhang G.Q."/>
            <person name="Zhang D."/>
            <person name="Liu X.D."/>
            <person name="Xu X.Y."/>
            <person name="Sun W.H."/>
            <person name="Yu X."/>
            <person name="Zhu X."/>
            <person name="Wang Z.W."/>
            <person name="Zhao X."/>
            <person name="Zhong W.Y."/>
            <person name="Chen H."/>
            <person name="Yin W.L."/>
            <person name="Huang T."/>
            <person name="Niu S.C."/>
            <person name="Liu Z.J."/>
        </authorList>
    </citation>
    <scope>NUCLEOTIDE SEQUENCE [LARGE SCALE GENOMIC DNA]</scope>
    <source>
        <strain evidence="14">Lindl</strain>
    </source>
</reference>
<evidence type="ECO:0000259" key="12">
    <source>
        <dbReference type="SMART" id="SM00642"/>
    </source>
</evidence>
<dbReference type="EMBL" id="JAGFBR010000016">
    <property type="protein sequence ID" value="KAH0453719.1"/>
    <property type="molecule type" value="Genomic_DNA"/>
</dbReference>
<proteinExistence type="inferred from homology"/>
<dbReference type="PRINTS" id="PR00110">
    <property type="entry name" value="ALPHAAMYLASE"/>
</dbReference>
<dbReference type="Proteomes" id="UP000775213">
    <property type="component" value="Unassembled WGS sequence"/>
</dbReference>
<dbReference type="SUPFAM" id="SSF51445">
    <property type="entry name" value="(Trans)glycosidases"/>
    <property type="match status" value="1"/>
</dbReference>
<dbReference type="EC" id="3.2.1.1" evidence="5"/>
<feature type="domain" description="Alpha-amylase C-terminal beta-sheet" evidence="13">
    <location>
        <begin position="879"/>
        <end position="939"/>
    </location>
</feature>
<dbReference type="GO" id="GO:0004556">
    <property type="term" value="F:alpha-amylase activity"/>
    <property type="evidence" value="ECO:0007669"/>
    <property type="project" value="UniProtKB-EC"/>
</dbReference>
<dbReference type="InterPro" id="IPR013780">
    <property type="entry name" value="Glyco_hydro_b"/>
</dbReference>
<evidence type="ECO:0000256" key="4">
    <source>
        <dbReference type="ARBA" id="ARBA00011245"/>
    </source>
</evidence>
<dbReference type="Pfam" id="PF23166">
    <property type="entry name" value="Ig_N_CWD1"/>
    <property type="match status" value="2"/>
</dbReference>
<dbReference type="GO" id="GO:0005975">
    <property type="term" value="P:carbohydrate metabolic process"/>
    <property type="evidence" value="ECO:0007669"/>
    <property type="project" value="InterPro"/>
</dbReference>
<keyword evidence="7" id="KW-0378">Hydrolase</keyword>
<sequence>MSLARWQLLLHRLPRESHAFFSGDRRKPQLLRPISIHNPAISVGNIRQPRVPTFLPVLRAGISDIPSAVSDADVVFSETFPLKRTKTVEGKVSVMVRRVDEEGSRLQVIVCCNLEGKWIIHWGVTYCDDMSRQKLILSTKAYCSPCHSALPNSVYSLEICSEWDQPPPEMRPPGSIAIKGYAVETPMKRSLFAVEGQVLHEFHVEFESCKNIAAINFVLKEEEKGAWFQHKGRDFRVPLVNHLQQGAHIEPKKQSFNTWPGPFDQISNFLLKPDVSHSKDQGSNPDILDPLRNQIRISDFYEEYALITEEFVLNSVTVTVISSEADKNLVYFDTDMPGDVIIHWGVCRNDIKNWEIPPAPFPPSSKIFRQKALQTSLKPKADGSGSCGFFSLDKEITGVLFVLNLNKYTWLNNQGTDFYIPLASVKSFYHRSRKDLTAVEEQVLSIEQEFRDGNQQIVETHQECYQASYTDDIILAIRNLVTDIASERGKTEKCKEAQESILREIEKLAAEAYSIFRSSTPAFIEESVPEAELSKPSKKSCSGTGSGYEILCQGFNWESHKSGRWYGELMPKVDELASLGFTTVWLPPPTESVSPEGYMPKDLYNLNSRYGSMEELKGLVKRFHEVGIKVLGDVVLNHRCAHYQNANGIWNIFGGRLTWDDRAIVADDPHFQGRGNKSSGDNFHAAPNIDHSQEFVRKDLKDWLCWLRKEVGFDGWRLDFVRGFWGGYVKDYLVASEPYFAVGEYWDSLSYEYGEMEYNQDAHRQRIIDWINDTNGTAGAFDVTTKGILHTALEKCEYWRLSDEKGKPPGVLGWWPSRAVTFIENHDTGSTQGHWRFPSGKEMQGYAYILTHPGTPTVFYDHIFSHYRQEISKLISLRRRCKIHCRSMVKITRAKRDVYAAEIDDIVAVQIGPGNYKPSSATKKWILYAEGKDYRVWEAS</sequence>
<dbReference type="InterPro" id="IPR056301">
    <property type="entry name" value="GWD-like_N_Ig"/>
</dbReference>
<comment type="similarity">
    <text evidence="3 11">Belongs to the glycosyl hydrolase 13 family.</text>
</comment>
<comment type="cofactor">
    <cofactor evidence="2">
        <name>Ca(2+)</name>
        <dbReference type="ChEBI" id="CHEBI:29108"/>
    </cofactor>
</comment>
<evidence type="ECO:0000256" key="3">
    <source>
        <dbReference type="ARBA" id="ARBA00008061"/>
    </source>
</evidence>
<dbReference type="Gene3D" id="3.20.20.80">
    <property type="entry name" value="Glycosidases"/>
    <property type="match status" value="1"/>
</dbReference>
<evidence type="ECO:0000256" key="5">
    <source>
        <dbReference type="ARBA" id="ARBA00012595"/>
    </source>
</evidence>
<evidence type="ECO:0000313" key="15">
    <source>
        <dbReference type="Proteomes" id="UP000775213"/>
    </source>
</evidence>
<dbReference type="Pfam" id="PF07821">
    <property type="entry name" value="Alpha-amyl_C2"/>
    <property type="match status" value="1"/>
</dbReference>